<reference evidence="4 5" key="1">
    <citation type="submission" date="2024-01" db="EMBL/GenBank/DDBJ databases">
        <title>The complete chloroplast genome sequence of Lithospermum erythrorhizon: insights into the phylogenetic relationship among Boraginaceae species and the maternal lineages of purple gromwells.</title>
        <authorList>
            <person name="Okada T."/>
            <person name="Watanabe K."/>
        </authorList>
    </citation>
    <scope>NUCLEOTIDE SEQUENCE [LARGE SCALE GENOMIC DNA]</scope>
</reference>
<evidence type="ECO:0000313" key="4">
    <source>
        <dbReference type="EMBL" id="GAA0147402.1"/>
    </source>
</evidence>
<dbReference type="Pfam" id="PF16911">
    <property type="entry name" value="PapA_C"/>
    <property type="match status" value="1"/>
</dbReference>
<comment type="caution">
    <text evidence="4">The sequence shown here is derived from an EMBL/GenBank/DDBJ whole genome shotgun (WGS) entry which is preliminary data.</text>
</comment>
<gene>
    <name evidence="4" type="ORF">LIER_07111</name>
</gene>
<name>A0AAV3PBM3_LITER</name>
<dbReference type="InterPro" id="IPR031641">
    <property type="entry name" value="PapA_C"/>
</dbReference>
<keyword evidence="5" id="KW-1185">Reference proteome</keyword>
<keyword evidence="2" id="KW-0012">Acyltransferase</keyword>
<evidence type="ECO:0000256" key="1">
    <source>
        <dbReference type="ARBA" id="ARBA00022679"/>
    </source>
</evidence>
<dbReference type="Gene3D" id="3.30.559.30">
    <property type="entry name" value="Nonribosomal peptide synthetase, condensation domain"/>
    <property type="match status" value="1"/>
</dbReference>
<dbReference type="Proteomes" id="UP001454036">
    <property type="component" value="Unassembled WGS sequence"/>
</dbReference>
<dbReference type="PANTHER" id="PTHR34375">
    <property type="entry name" value="GATA ZINC FINGER PROTEIN-RELATED"/>
    <property type="match status" value="1"/>
</dbReference>
<evidence type="ECO:0000259" key="3">
    <source>
        <dbReference type="Pfam" id="PF16911"/>
    </source>
</evidence>
<dbReference type="EMBL" id="BAABME010001075">
    <property type="protein sequence ID" value="GAA0147402.1"/>
    <property type="molecule type" value="Genomic_DNA"/>
</dbReference>
<dbReference type="AlphaFoldDB" id="A0AAV3PBM3"/>
<dbReference type="PANTHER" id="PTHR34375:SF2">
    <property type="entry name" value="GATA ZINC FINGER PROTEIN"/>
    <property type="match status" value="1"/>
</dbReference>
<keyword evidence="1" id="KW-0808">Transferase</keyword>
<feature type="domain" description="Phthiocerol/phthiodiolone dimycocerosyl transferase C-terminal" evidence="3">
    <location>
        <begin position="246"/>
        <end position="349"/>
    </location>
</feature>
<proteinExistence type="predicted"/>
<sequence length="470" mass="52226">MSEKEGNSLETMGAKCRDVGGTELSWCKAVPGGTGTTVLALLFSKQPQLPLLQYALHKLQTTHPILNSKIHFTPSTSTYSYLISPSPSLQIQSFDPSSTAQIIRNLFVKTPSSSSIAPFHLILEHELNRNSWRDSDEIEKEVFFCSLYSLDDEKWVVALRLHTSVCDRTTAATILREMLGIMSTNKLEEEEQRGIGDVGLAVEDYIPSGKANKPFWARGAHLLGYTFNGLRFSNLEFKDSVSQRSTQLIRFQLTSQETDGILSACMAKGIKLCALFTAAFFIATRSSKSLPDEQFEKYAVVMLVDCRAVLEPELTDQHCGFYYSAILNTHDVKGGEDLWELTKRTYTSLTNAKNNHKHFTDMADLNFLMCKAIDNPALTPSSSMRTSLISVFEDTPIDSSNQVSNDIGLVDYIGCASVHGVGTSVAIFDTIRNGKLDCACVYPSPLHSREQMQELINEMVKIMIDGSNYN</sequence>
<evidence type="ECO:0000256" key="2">
    <source>
        <dbReference type="ARBA" id="ARBA00023315"/>
    </source>
</evidence>
<dbReference type="GO" id="GO:0016746">
    <property type="term" value="F:acyltransferase activity"/>
    <property type="evidence" value="ECO:0007669"/>
    <property type="project" value="UniProtKB-KW"/>
</dbReference>
<organism evidence="4 5">
    <name type="scientific">Lithospermum erythrorhizon</name>
    <name type="common">Purple gromwell</name>
    <name type="synonym">Lithospermum officinale var. erythrorhizon</name>
    <dbReference type="NCBI Taxonomy" id="34254"/>
    <lineage>
        <taxon>Eukaryota</taxon>
        <taxon>Viridiplantae</taxon>
        <taxon>Streptophyta</taxon>
        <taxon>Embryophyta</taxon>
        <taxon>Tracheophyta</taxon>
        <taxon>Spermatophyta</taxon>
        <taxon>Magnoliopsida</taxon>
        <taxon>eudicotyledons</taxon>
        <taxon>Gunneridae</taxon>
        <taxon>Pentapetalae</taxon>
        <taxon>asterids</taxon>
        <taxon>lamiids</taxon>
        <taxon>Boraginales</taxon>
        <taxon>Boraginaceae</taxon>
        <taxon>Boraginoideae</taxon>
        <taxon>Lithospermeae</taxon>
        <taxon>Lithospermum</taxon>
    </lineage>
</organism>
<protein>
    <recommendedName>
        <fullName evidence="3">Phthiocerol/phthiodiolone dimycocerosyl transferase C-terminal domain-containing protein</fullName>
    </recommendedName>
</protein>
<accession>A0AAV3PBM3</accession>
<dbReference type="SUPFAM" id="SSF52777">
    <property type="entry name" value="CoA-dependent acyltransferases"/>
    <property type="match status" value="2"/>
</dbReference>
<evidence type="ECO:0000313" key="5">
    <source>
        <dbReference type="Proteomes" id="UP001454036"/>
    </source>
</evidence>